<dbReference type="EMBL" id="WJQU01001222">
    <property type="protein sequence ID" value="KAJ6634020.1"/>
    <property type="molecule type" value="Genomic_DNA"/>
</dbReference>
<dbReference type="AlphaFoldDB" id="A0A9Q0RVS5"/>
<comment type="caution">
    <text evidence="1">The sequence shown here is derived from an EMBL/GenBank/DDBJ whole genome shotgun (WGS) entry which is preliminary data.</text>
</comment>
<protein>
    <submittedName>
        <fullName evidence="1">Uncharacterized protein</fullName>
    </submittedName>
</protein>
<dbReference type="Proteomes" id="UP001151699">
    <property type="component" value="Unassembled WGS sequence"/>
</dbReference>
<keyword evidence="2" id="KW-1185">Reference proteome</keyword>
<feature type="non-terminal residue" evidence="1">
    <location>
        <position position="1"/>
    </location>
</feature>
<evidence type="ECO:0000313" key="2">
    <source>
        <dbReference type="Proteomes" id="UP001151699"/>
    </source>
</evidence>
<reference evidence="1" key="1">
    <citation type="submission" date="2022-07" db="EMBL/GenBank/DDBJ databases">
        <authorList>
            <person name="Trinca V."/>
            <person name="Uliana J.V.C."/>
            <person name="Torres T.T."/>
            <person name="Ward R.J."/>
            <person name="Monesi N."/>
        </authorList>
    </citation>
    <scope>NUCLEOTIDE SEQUENCE</scope>
    <source>
        <strain evidence="1">HSMRA1968</strain>
        <tissue evidence="1">Whole embryos</tissue>
    </source>
</reference>
<name>A0A9Q0RVS5_9DIPT</name>
<accession>A0A9Q0RVS5</accession>
<proteinExistence type="predicted"/>
<organism evidence="1 2">
    <name type="scientific">Pseudolycoriella hygida</name>
    <dbReference type="NCBI Taxonomy" id="35572"/>
    <lineage>
        <taxon>Eukaryota</taxon>
        <taxon>Metazoa</taxon>
        <taxon>Ecdysozoa</taxon>
        <taxon>Arthropoda</taxon>
        <taxon>Hexapoda</taxon>
        <taxon>Insecta</taxon>
        <taxon>Pterygota</taxon>
        <taxon>Neoptera</taxon>
        <taxon>Endopterygota</taxon>
        <taxon>Diptera</taxon>
        <taxon>Nematocera</taxon>
        <taxon>Sciaroidea</taxon>
        <taxon>Sciaridae</taxon>
        <taxon>Pseudolycoriella</taxon>
    </lineage>
</organism>
<gene>
    <name evidence="1" type="ORF">Bhyg_17800</name>
</gene>
<sequence length="135" mass="15136">GLDIRKFVDELRSKMPSLKIILFLGCMTLAACELLYDCEWTECKNNTLNDYDLCVAMGFSSVGGLNSTEDCLSGQSRRYCCISVPLRRRCSWTAACFTPSVTPQKACLMEFKNGSLIPTRKAACSTTFLQYECCY</sequence>
<evidence type="ECO:0000313" key="1">
    <source>
        <dbReference type="EMBL" id="KAJ6634020.1"/>
    </source>
</evidence>